<dbReference type="Gene3D" id="3.30.470.20">
    <property type="entry name" value="ATP-grasp fold, B domain"/>
    <property type="match status" value="1"/>
</dbReference>
<proteinExistence type="predicted"/>
<evidence type="ECO:0000313" key="3">
    <source>
        <dbReference type="EMBL" id="QDT44410.1"/>
    </source>
</evidence>
<dbReference type="InterPro" id="IPR040803">
    <property type="entry name" value="MfnD_preATP-grasp"/>
</dbReference>
<keyword evidence="4" id="KW-1185">Reference proteome</keyword>
<dbReference type="GO" id="GO:0046872">
    <property type="term" value="F:metal ion binding"/>
    <property type="evidence" value="ECO:0007669"/>
    <property type="project" value="InterPro"/>
</dbReference>
<keyword evidence="1" id="KW-0067">ATP-binding</keyword>
<name>A0A517RKL0_9PLAN</name>
<accession>A0A517RKL0</accession>
<dbReference type="GO" id="GO:0005524">
    <property type="term" value="F:ATP binding"/>
    <property type="evidence" value="ECO:0007669"/>
    <property type="project" value="UniProtKB-UniRule"/>
</dbReference>
<dbReference type="RefSeq" id="WP_145219829.1">
    <property type="nucleotide sequence ID" value="NZ_CP036269.1"/>
</dbReference>
<dbReference type="EMBL" id="CP036269">
    <property type="protein sequence ID" value="QDT44410.1"/>
    <property type="molecule type" value="Genomic_DNA"/>
</dbReference>
<dbReference type="Pfam" id="PF18301">
    <property type="entry name" value="preATP-grasp_3"/>
    <property type="match status" value="1"/>
</dbReference>
<dbReference type="AlphaFoldDB" id="A0A517RKL0"/>
<dbReference type="Pfam" id="PF02655">
    <property type="entry name" value="ATP-grasp_3"/>
    <property type="match status" value="1"/>
</dbReference>
<dbReference type="SUPFAM" id="SSF56059">
    <property type="entry name" value="Glutathione synthetase ATP-binding domain-like"/>
    <property type="match status" value="1"/>
</dbReference>
<dbReference type="InterPro" id="IPR011761">
    <property type="entry name" value="ATP-grasp"/>
</dbReference>
<sequence>MNVFVSEYLCSGACELSQEDASLLTEGTAMLDAVVTDLLSIPDCTVTVCIRESLSFVSDVFLQAEHLQRLQILRVTNSEEEQALFDRACQTADVAWIIAPEFDGLLVSRTERALQLGARVVGPDLKSIQLTADKWKLFEFLSERDLPTIPTVLMQDELTALEASFPCLIKHRFGAGGLGWELLSKAENWLKRRPDFGDQSSDYIVQPFLSGSSLSTVVLADVGRRELFPPGEQRVSWESGFAYQGGVIPAKLELDVVDSIHKLISRVCEQLPGLVGYVGFDILLPDADPMKPLIVEVNPRLTTSYVGYRQLTLDNLAERIVNGSSCYSALKWELEREIEFQPDGSLFLNQSRSLEEKKQ</sequence>
<dbReference type="Gene3D" id="2.30.36.100">
    <property type="match status" value="1"/>
</dbReference>
<dbReference type="InterPro" id="IPR003806">
    <property type="entry name" value="ATP-grasp_PylC-type"/>
</dbReference>
<reference evidence="3 4" key="1">
    <citation type="submission" date="2019-02" db="EMBL/GenBank/DDBJ databases">
        <title>Deep-cultivation of Planctomycetes and their phenomic and genomic characterization uncovers novel biology.</title>
        <authorList>
            <person name="Wiegand S."/>
            <person name="Jogler M."/>
            <person name="Boedeker C."/>
            <person name="Pinto D."/>
            <person name="Vollmers J."/>
            <person name="Rivas-Marin E."/>
            <person name="Kohn T."/>
            <person name="Peeters S.H."/>
            <person name="Heuer A."/>
            <person name="Rast P."/>
            <person name="Oberbeckmann S."/>
            <person name="Bunk B."/>
            <person name="Jeske O."/>
            <person name="Meyerdierks A."/>
            <person name="Storesund J.E."/>
            <person name="Kallscheuer N."/>
            <person name="Luecker S."/>
            <person name="Lage O.M."/>
            <person name="Pohl T."/>
            <person name="Merkel B.J."/>
            <person name="Hornburger P."/>
            <person name="Mueller R.-W."/>
            <person name="Bruemmer F."/>
            <person name="Labrenz M."/>
            <person name="Spormann A.M."/>
            <person name="Op den Camp H."/>
            <person name="Overmann J."/>
            <person name="Amann R."/>
            <person name="Jetten M.S.M."/>
            <person name="Mascher T."/>
            <person name="Medema M.H."/>
            <person name="Devos D.P."/>
            <person name="Kaster A.-K."/>
            <person name="Ovreas L."/>
            <person name="Rohde M."/>
            <person name="Galperin M.Y."/>
            <person name="Jogler C."/>
        </authorList>
    </citation>
    <scope>NUCLEOTIDE SEQUENCE [LARGE SCALE GENOMIC DNA]</scope>
    <source>
        <strain evidence="3 4">Pan241w</strain>
    </source>
</reference>
<dbReference type="PANTHER" id="PTHR23132:SF23">
    <property type="entry name" value="D-ALANINE--D-ALANINE LIGASE B"/>
    <property type="match status" value="1"/>
</dbReference>
<dbReference type="InterPro" id="IPR024710">
    <property type="entry name" value="MfnD"/>
</dbReference>
<dbReference type="GO" id="GO:0008716">
    <property type="term" value="F:D-alanine-D-alanine ligase activity"/>
    <property type="evidence" value="ECO:0007669"/>
    <property type="project" value="TreeGrafter"/>
</dbReference>
<feature type="domain" description="ATP-grasp" evidence="2">
    <location>
        <begin position="138"/>
        <end position="325"/>
    </location>
</feature>
<dbReference type="OrthoDB" id="271331at2"/>
<gene>
    <name evidence="3" type="ORF">Pan241w_45190</name>
</gene>
<keyword evidence="1" id="KW-0547">Nucleotide-binding</keyword>
<dbReference type="PANTHER" id="PTHR23132">
    <property type="entry name" value="D-ALANINE--D-ALANINE LIGASE"/>
    <property type="match status" value="1"/>
</dbReference>
<dbReference type="PIRSF" id="PIRSF016766">
    <property type="entry name" value="UCP016766_ATPgrasp"/>
    <property type="match status" value="1"/>
</dbReference>
<dbReference type="Proteomes" id="UP000317171">
    <property type="component" value="Chromosome"/>
</dbReference>
<evidence type="ECO:0000313" key="4">
    <source>
        <dbReference type="Proteomes" id="UP000317171"/>
    </source>
</evidence>
<evidence type="ECO:0000256" key="1">
    <source>
        <dbReference type="PROSITE-ProRule" id="PRU00409"/>
    </source>
</evidence>
<dbReference type="PROSITE" id="PS50975">
    <property type="entry name" value="ATP_GRASP"/>
    <property type="match status" value="1"/>
</dbReference>
<evidence type="ECO:0000259" key="2">
    <source>
        <dbReference type="PROSITE" id="PS50975"/>
    </source>
</evidence>
<dbReference type="Gene3D" id="3.40.50.11770">
    <property type="match status" value="1"/>
</dbReference>
<dbReference type="KEGG" id="gaz:Pan241w_45190"/>
<organism evidence="3 4">
    <name type="scientific">Gimesia alba</name>
    <dbReference type="NCBI Taxonomy" id="2527973"/>
    <lineage>
        <taxon>Bacteria</taxon>
        <taxon>Pseudomonadati</taxon>
        <taxon>Planctomycetota</taxon>
        <taxon>Planctomycetia</taxon>
        <taxon>Planctomycetales</taxon>
        <taxon>Planctomycetaceae</taxon>
        <taxon>Gimesia</taxon>
    </lineage>
</organism>
<protein>
    <submittedName>
        <fullName evidence="3">Carbamoyl phosphate synthase-like protein</fullName>
    </submittedName>
</protein>